<dbReference type="PROSITE" id="PS00370">
    <property type="entry name" value="PEP_ENZYMES_PHOS_SITE"/>
    <property type="match status" value="1"/>
</dbReference>
<dbReference type="STRING" id="1802485.A2V97_00175"/>
<feature type="domain" description="PEP-utilising enzyme mobile" evidence="1">
    <location>
        <begin position="387"/>
        <end position="458"/>
    </location>
</feature>
<dbReference type="GO" id="GO:0016772">
    <property type="term" value="F:transferase activity, transferring phosphorus-containing groups"/>
    <property type="evidence" value="ECO:0007669"/>
    <property type="project" value="InterPro"/>
</dbReference>
<protein>
    <recommendedName>
        <fullName evidence="1">PEP-utilising enzyme mobile domain-containing protein</fullName>
    </recommendedName>
</protein>
<dbReference type="PANTHER" id="PTHR43615">
    <property type="entry name" value="PHOSPHOENOLPYRUVATE SYNTHASE-RELATED"/>
    <property type="match status" value="1"/>
</dbReference>
<proteinExistence type="predicted"/>
<gene>
    <name evidence="2" type="ORF">A2V97_00175</name>
</gene>
<dbReference type="InterPro" id="IPR018274">
    <property type="entry name" value="PEP_util_AS"/>
</dbReference>
<comment type="caution">
    <text evidence="2">The sequence shown here is derived from an EMBL/GenBank/DDBJ whole genome shotgun (WGS) entry which is preliminary data.</text>
</comment>
<dbReference type="PANTHER" id="PTHR43615:SF1">
    <property type="entry name" value="PPDK_N DOMAIN-CONTAINING PROTEIN"/>
    <property type="match status" value="1"/>
</dbReference>
<dbReference type="SUPFAM" id="SSF52009">
    <property type="entry name" value="Phosphohistidine domain"/>
    <property type="match status" value="1"/>
</dbReference>
<dbReference type="EMBL" id="MGFX01000007">
    <property type="protein sequence ID" value="OGM15144.1"/>
    <property type="molecule type" value="Genomic_DNA"/>
</dbReference>
<dbReference type="AlphaFoldDB" id="A0A1F7XJC7"/>
<dbReference type="Gene3D" id="3.50.30.10">
    <property type="entry name" value="Phosphohistidine domain"/>
    <property type="match status" value="1"/>
</dbReference>
<accession>A0A1F7XJC7</accession>
<dbReference type="Proteomes" id="UP000177382">
    <property type="component" value="Unassembled WGS sequence"/>
</dbReference>
<evidence type="ECO:0000313" key="3">
    <source>
        <dbReference type="Proteomes" id="UP000177382"/>
    </source>
</evidence>
<dbReference type="InterPro" id="IPR036637">
    <property type="entry name" value="Phosphohistidine_dom_sf"/>
</dbReference>
<dbReference type="InterPro" id="IPR051549">
    <property type="entry name" value="PEP_Utilizing_Enz"/>
</dbReference>
<name>A0A1F7XJC7_9BACT</name>
<dbReference type="Pfam" id="PF00391">
    <property type="entry name" value="PEP-utilizers"/>
    <property type="match status" value="1"/>
</dbReference>
<dbReference type="InterPro" id="IPR008279">
    <property type="entry name" value="PEP-util_enz_mobile_dom"/>
</dbReference>
<reference evidence="2 3" key="1">
    <citation type="journal article" date="2016" name="Nat. Commun.">
        <title>Thousands of microbial genomes shed light on interconnected biogeochemical processes in an aquifer system.</title>
        <authorList>
            <person name="Anantharaman K."/>
            <person name="Brown C.T."/>
            <person name="Hug L.A."/>
            <person name="Sharon I."/>
            <person name="Castelle C.J."/>
            <person name="Probst A.J."/>
            <person name="Thomas B.C."/>
            <person name="Singh A."/>
            <person name="Wilkins M.J."/>
            <person name="Karaoz U."/>
            <person name="Brodie E.L."/>
            <person name="Williams K.H."/>
            <person name="Hubbard S.S."/>
            <person name="Banfield J.F."/>
        </authorList>
    </citation>
    <scope>NUCLEOTIDE SEQUENCE [LARGE SCALE GENOMIC DNA]</scope>
</reference>
<evidence type="ECO:0000259" key="1">
    <source>
        <dbReference type="Pfam" id="PF00391"/>
    </source>
</evidence>
<organism evidence="2 3">
    <name type="scientific">Candidatus Woesebacteria bacterium RBG_16_42_24</name>
    <dbReference type="NCBI Taxonomy" id="1802485"/>
    <lineage>
        <taxon>Bacteria</taxon>
        <taxon>Candidatus Woeseibacteriota</taxon>
    </lineage>
</organism>
<evidence type="ECO:0000313" key="2">
    <source>
        <dbReference type="EMBL" id="OGM15144.1"/>
    </source>
</evidence>
<sequence>MLESFIRKVKKGYWTRGGVWQWDWYIHLLFAKTMSFGKYPIYLGYKVPVFGDEYLDFYKEAEILERFRDFFKDSQKTKKLLKDFEDICVSADKLIFELNDQKFDSKKYIKIQENLSLLMSSVSLVFDEIIPHGVSEISKEESVPEADIINYILKNSSETKLTESNNNLLEIYKNFQKEFEKVDFNFEELDPKIKILLVRHTENYGWISTSERGLKPWGPQSFLDQLKGLVKEKEQNKELMFIDKVSAKDKNLINTFVKINSYDNRAADKQVELDFLFKNYLKKKMGMYYVEGIIQNLTFEELIEVSENPKKIRKYEERYNNQLRLVWPEKGKLHFYYFKDQKQFKKIQKLIKRKRPKTQEIKGTAACRGKVEGRVRIIKVYDDLKEFKKGEILVAFQTQPAYVVAMTKAAAIVTDSGGITSHAAIIAREFGIPCVVGTNNATFLLKNGDKVLVDAIEGQVTKL</sequence>